<feature type="domain" description="Mechanosensitive ion channel MscS C-terminal" evidence="9">
    <location>
        <begin position="327"/>
        <end position="413"/>
    </location>
</feature>
<dbReference type="InterPro" id="IPR023408">
    <property type="entry name" value="MscS_beta-dom_sf"/>
</dbReference>
<dbReference type="Gene3D" id="2.30.30.60">
    <property type="match status" value="1"/>
</dbReference>
<dbReference type="Proteomes" id="UP000483432">
    <property type="component" value="Unassembled WGS sequence"/>
</dbReference>
<evidence type="ECO:0000313" key="10">
    <source>
        <dbReference type="EMBL" id="NDP48305.1"/>
    </source>
</evidence>
<feature type="domain" description="Mechanosensitive ion channel MscS" evidence="8">
    <location>
        <begin position="253"/>
        <end position="318"/>
    </location>
</feature>
<dbReference type="SUPFAM" id="SSF82689">
    <property type="entry name" value="Mechanosensitive channel protein MscS (YggB), C-terminal domain"/>
    <property type="match status" value="1"/>
</dbReference>
<dbReference type="GO" id="GO:0008381">
    <property type="term" value="F:mechanosensitive monoatomic ion channel activity"/>
    <property type="evidence" value="ECO:0007669"/>
    <property type="project" value="UniProtKB-ARBA"/>
</dbReference>
<comment type="similarity">
    <text evidence="2">Belongs to the MscS (TC 1.A.23) family.</text>
</comment>
<evidence type="ECO:0000259" key="9">
    <source>
        <dbReference type="Pfam" id="PF21082"/>
    </source>
</evidence>
<feature type="transmembrane region" description="Helical" evidence="7">
    <location>
        <begin position="23"/>
        <end position="44"/>
    </location>
</feature>
<dbReference type="Pfam" id="PF21082">
    <property type="entry name" value="MS_channel_3rd"/>
    <property type="match status" value="1"/>
</dbReference>
<keyword evidence="4 7" id="KW-0812">Transmembrane</keyword>
<protein>
    <submittedName>
        <fullName evidence="10">Mechanosensitive ion channel</fullName>
    </submittedName>
</protein>
<keyword evidence="6 7" id="KW-0472">Membrane</keyword>
<dbReference type="Gene3D" id="1.10.287.1260">
    <property type="match status" value="1"/>
</dbReference>
<evidence type="ECO:0000256" key="5">
    <source>
        <dbReference type="ARBA" id="ARBA00022989"/>
    </source>
</evidence>
<feature type="transmembrane region" description="Helical" evidence="7">
    <location>
        <begin position="211"/>
        <end position="230"/>
    </location>
</feature>
<reference evidence="10 11" key="1">
    <citation type="submission" date="2019-09" db="EMBL/GenBank/DDBJ databases">
        <title>H2 Metabolism Revealed by Metagenomic Analysis in Subglacial Sediment of East Antarctica.</title>
        <authorList>
            <person name="Yang Z."/>
            <person name="Zhang Y."/>
            <person name="Lv Y."/>
            <person name="Yan W."/>
            <person name="Xiao X."/>
            <person name="Sun B."/>
            <person name="Ma H."/>
        </authorList>
    </citation>
    <scope>NUCLEOTIDE SEQUENCE [LARGE SCALE GENOMIC DNA]</scope>
    <source>
        <strain evidence="10">Bin2_2</strain>
    </source>
</reference>
<sequence>MAQTIPIDNLLTRLIDESQDVVLLWQLGVLVACALAAWGAMRLAKPYLDNPESIWSAGRAGVSRVSYPLFMLLALLIGRDIASLWLKSTHLLNLAVPLLLSLVGVRLVIYALRYILEPRASLKLWERSFAWLIWGAFALHITGLLPHIHAAMEGLSFQSGTYRFSLLTLFQAGLVIMVAIVVALTLARLIESRLMSITQMNLSLRMALSKAARTVFLILGVLVALPAVGIDLTVLSVFGGALGVGIGFGLQKVASNYISGFIILLDRSVRIGDLITVDNQYGKVSQINTRYTLLIALDGTETIVPNESLITHTVINHSLSKPNVRVALPIQVSYDSDLKQVEALMLEAAHEQGRVILDEPDILPKVLLREFADNGVSLELAVWIRDAGEGLNNLRSDINWGIWRRFKTAGIEIPFPQRVVHWAPSANLTLDNP</sequence>
<dbReference type="InterPro" id="IPR006685">
    <property type="entry name" value="MscS_channel_2nd"/>
</dbReference>
<dbReference type="SUPFAM" id="SSF82861">
    <property type="entry name" value="Mechanosensitive channel protein MscS (YggB), transmembrane region"/>
    <property type="match status" value="1"/>
</dbReference>
<dbReference type="EMBL" id="JAAFGW010000101">
    <property type="protein sequence ID" value="NDP48305.1"/>
    <property type="molecule type" value="Genomic_DNA"/>
</dbReference>
<feature type="transmembrane region" description="Helical" evidence="7">
    <location>
        <begin position="128"/>
        <end position="149"/>
    </location>
</feature>
<evidence type="ECO:0000256" key="4">
    <source>
        <dbReference type="ARBA" id="ARBA00022692"/>
    </source>
</evidence>
<evidence type="ECO:0000313" key="11">
    <source>
        <dbReference type="Proteomes" id="UP000483432"/>
    </source>
</evidence>
<evidence type="ECO:0000256" key="6">
    <source>
        <dbReference type="ARBA" id="ARBA00023136"/>
    </source>
</evidence>
<keyword evidence="5 7" id="KW-1133">Transmembrane helix</keyword>
<dbReference type="SUPFAM" id="SSF50182">
    <property type="entry name" value="Sm-like ribonucleoproteins"/>
    <property type="match status" value="1"/>
</dbReference>
<feature type="transmembrane region" description="Helical" evidence="7">
    <location>
        <begin position="169"/>
        <end position="190"/>
    </location>
</feature>
<dbReference type="Gene3D" id="3.30.70.100">
    <property type="match status" value="1"/>
</dbReference>
<name>A0A7C9NU22_9PROT</name>
<evidence type="ECO:0000256" key="1">
    <source>
        <dbReference type="ARBA" id="ARBA00004651"/>
    </source>
</evidence>
<dbReference type="InterPro" id="IPR010920">
    <property type="entry name" value="LSM_dom_sf"/>
</dbReference>
<gene>
    <name evidence="10" type="ORF">GZ085_07915</name>
</gene>
<dbReference type="PANTHER" id="PTHR30347">
    <property type="entry name" value="POTASSIUM CHANNEL RELATED"/>
    <property type="match status" value="1"/>
</dbReference>
<evidence type="ECO:0000256" key="3">
    <source>
        <dbReference type="ARBA" id="ARBA00022475"/>
    </source>
</evidence>
<accession>A0A7C9NU22</accession>
<dbReference type="AlphaFoldDB" id="A0A7C9NU22"/>
<dbReference type="GO" id="GO:0005886">
    <property type="term" value="C:plasma membrane"/>
    <property type="evidence" value="ECO:0007669"/>
    <property type="project" value="UniProtKB-SubCell"/>
</dbReference>
<evidence type="ECO:0000256" key="2">
    <source>
        <dbReference type="ARBA" id="ARBA00008017"/>
    </source>
</evidence>
<dbReference type="InterPro" id="IPR049278">
    <property type="entry name" value="MS_channel_C"/>
</dbReference>
<comment type="caution">
    <text evidence="10">The sequence shown here is derived from an EMBL/GenBank/DDBJ whole genome shotgun (WGS) entry which is preliminary data.</text>
</comment>
<dbReference type="InterPro" id="IPR052702">
    <property type="entry name" value="MscS-like_channel"/>
</dbReference>
<feature type="transmembrane region" description="Helical" evidence="7">
    <location>
        <begin position="92"/>
        <end position="116"/>
    </location>
</feature>
<dbReference type="Pfam" id="PF00924">
    <property type="entry name" value="MS_channel_2nd"/>
    <property type="match status" value="1"/>
</dbReference>
<comment type="subcellular location">
    <subcellularLocation>
        <location evidence="1">Cell membrane</location>
        <topology evidence="1">Multi-pass membrane protein</topology>
    </subcellularLocation>
</comment>
<dbReference type="InterPro" id="IPR011014">
    <property type="entry name" value="MscS_channel_TM-2"/>
</dbReference>
<dbReference type="PANTHER" id="PTHR30347:SF1">
    <property type="entry name" value="MECHANOSENSITIVE CHANNEL MSCK"/>
    <property type="match status" value="1"/>
</dbReference>
<keyword evidence="3" id="KW-1003">Cell membrane</keyword>
<proteinExistence type="inferred from homology"/>
<organism evidence="10 11">
    <name type="scientific">Sulfuriferula multivorans</name>
    <dbReference type="NCBI Taxonomy" id="1559896"/>
    <lineage>
        <taxon>Bacteria</taxon>
        <taxon>Pseudomonadati</taxon>
        <taxon>Pseudomonadota</taxon>
        <taxon>Betaproteobacteria</taxon>
        <taxon>Nitrosomonadales</taxon>
        <taxon>Sulfuricellaceae</taxon>
        <taxon>Sulfuriferula</taxon>
    </lineage>
</organism>
<evidence type="ECO:0000256" key="7">
    <source>
        <dbReference type="SAM" id="Phobius"/>
    </source>
</evidence>
<dbReference type="InterPro" id="IPR011066">
    <property type="entry name" value="MscS_channel_C_sf"/>
</dbReference>
<evidence type="ECO:0000259" key="8">
    <source>
        <dbReference type="Pfam" id="PF00924"/>
    </source>
</evidence>